<proteinExistence type="inferred from homology"/>
<organism evidence="13">
    <name type="scientific">marine sediment metagenome</name>
    <dbReference type="NCBI Taxonomy" id="412755"/>
    <lineage>
        <taxon>unclassified sequences</taxon>
        <taxon>metagenomes</taxon>
        <taxon>ecological metagenomes</taxon>
    </lineage>
</organism>
<keyword evidence="3" id="KW-0813">Transport</keyword>
<dbReference type="InterPro" id="IPR041489">
    <property type="entry name" value="PDZ_6"/>
</dbReference>
<sequence>MPLVARFSSDIVVRLVTGILVLLCAWLLAHLTWMLIEPDSILPAPSALGYSASNSDSVEEIPGFRELARLSVLGRAPAADGPVVVSAPDTKLSWTLKGVLSDPDPRRSAAILATQGQPEKLYRVGAELPGQVRLDQVLGDRVMLVRDGQLETLRLKRNELGTSTRSPSRKTALPTTDSNVTLAPDGQVARIDRTAWLNDPQRFMEVISATPVMVDGAMYGLEVTPSRNVREFEAAGLKPGDVITDVDGTPIADIEDYRDILKEMTDASSVSISLERDGEPMNITITMD</sequence>
<evidence type="ECO:0000256" key="8">
    <source>
        <dbReference type="ARBA" id="ARBA00022989"/>
    </source>
</evidence>
<dbReference type="Gene3D" id="2.30.42.10">
    <property type="match status" value="1"/>
</dbReference>
<keyword evidence="8 10" id="KW-1133">Transmembrane helix</keyword>
<dbReference type="Pfam" id="PF11356">
    <property type="entry name" value="T2SSC"/>
    <property type="match status" value="1"/>
</dbReference>
<keyword evidence="6 10" id="KW-0812">Transmembrane</keyword>
<keyword evidence="5" id="KW-0997">Cell inner membrane</keyword>
<evidence type="ECO:0000256" key="9">
    <source>
        <dbReference type="ARBA" id="ARBA00023136"/>
    </source>
</evidence>
<gene>
    <name evidence="13" type="ORF">LCGC14_0176740</name>
</gene>
<feature type="domain" description="Type II secretion system protein GspC N-terminal" evidence="11">
    <location>
        <begin position="20"/>
        <end position="155"/>
    </location>
</feature>
<evidence type="ECO:0000256" key="5">
    <source>
        <dbReference type="ARBA" id="ARBA00022519"/>
    </source>
</evidence>
<evidence type="ECO:0000256" key="7">
    <source>
        <dbReference type="ARBA" id="ARBA00022927"/>
    </source>
</evidence>
<dbReference type="Gene3D" id="2.30.30.830">
    <property type="match status" value="1"/>
</dbReference>
<evidence type="ECO:0000256" key="2">
    <source>
        <dbReference type="ARBA" id="ARBA00007986"/>
    </source>
</evidence>
<dbReference type="GO" id="GO:0015628">
    <property type="term" value="P:protein secretion by the type II secretion system"/>
    <property type="evidence" value="ECO:0007669"/>
    <property type="project" value="InterPro"/>
</dbReference>
<evidence type="ECO:0000259" key="12">
    <source>
        <dbReference type="Pfam" id="PF17820"/>
    </source>
</evidence>
<reference evidence="13" key="1">
    <citation type="journal article" date="2015" name="Nature">
        <title>Complex archaea that bridge the gap between prokaryotes and eukaryotes.</title>
        <authorList>
            <person name="Spang A."/>
            <person name="Saw J.H."/>
            <person name="Jorgensen S.L."/>
            <person name="Zaremba-Niedzwiedzka K."/>
            <person name="Martijn J."/>
            <person name="Lind A.E."/>
            <person name="van Eijk R."/>
            <person name="Schleper C."/>
            <person name="Guy L."/>
            <person name="Ettema T.J."/>
        </authorList>
    </citation>
    <scope>NUCLEOTIDE SEQUENCE</scope>
</reference>
<dbReference type="AlphaFoldDB" id="A0A0F9UUN7"/>
<keyword evidence="4" id="KW-1003">Cell membrane</keyword>
<evidence type="ECO:0000256" key="10">
    <source>
        <dbReference type="SAM" id="Phobius"/>
    </source>
</evidence>
<dbReference type="EMBL" id="LAZR01000070">
    <property type="protein sequence ID" value="KKN95434.1"/>
    <property type="molecule type" value="Genomic_DNA"/>
</dbReference>
<dbReference type="Pfam" id="PF17820">
    <property type="entry name" value="PDZ_6"/>
    <property type="match status" value="1"/>
</dbReference>
<dbReference type="SUPFAM" id="SSF50156">
    <property type="entry name" value="PDZ domain-like"/>
    <property type="match status" value="1"/>
</dbReference>
<keyword evidence="7" id="KW-0653">Protein transport</keyword>
<evidence type="ECO:0000256" key="3">
    <source>
        <dbReference type="ARBA" id="ARBA00022448"/>
    </source>
</evidence>
<evidence type="ECO:0000259" key="11">
    <source>
        <dbReference type="Pfam" id="PF11356"/>
    </source>
</evidence>
<dbReference type="InterPro" id="IPR036034">
    <property type="entry name" value="PDZ_sf"/>
</dbReference>
<dbReference type="NCBIfam" id="TIGR01713">
    <property type="entry name" value="typeII_sec_gspC"/>
    <property type="match status" value="1"/>
</dbReference>
<evidence type="ECO:0008006" key="14">
    <source>
        <dbReference type="Google" id="ProtNLM"/>
    </source>
</evidence>
<feature type="domain" description="PDZ" evidence="12">
    <location>
        <begin position="233"/>
        <end position="267"/>
    </location>
</feature>
<feature type="transmembrane region" description="Helical" evidence="10">
    <location>
        <begin position="12"/>
        <end position="36"/>
    </location>
</feature>
<keyword evidence="9 10" id="KW-0472">Membrane</keyword>
<dbReference type="GO" id="GO:0015627">
    <property type="term" value="C:type II protein secretion system complex"/>
    <property type="evidence" value="ECO:0007669"/>
    <property type="project" value="InterPro"/>
</dbReference>
<dbReference type="InterPro" id="IPR001639">
    <property type="entry name" value="T2SS_protein-GspC"/>
</dbReference>
<name>A0A0F9UUN7_9ZZZZ</name>
<comment type="subcellular location">
    <subcellularLocation>
        <location evidence="1">Cell inner membrane</location>
    </subcellularLocation>
</comment>
<accession>A0A0F9UUN7</accession>
<dbReference type="InterPro" id="IPR024961">
    <property type="entry name" value="T2SS_GspC_N"/>
</dbReference>
<dbReference type="GO" id="GO:0005886">
    <property type="term" value="C:plasma membrane"/>
    <property type="evidence" value="ECO:0007669"/>
    <property type="project" value="UniProtKB-SubCell"/>
</dbReference>
<evidence type="ECO:0000313" key="13">
    <source>
        <dbReference type="EMBL" id="KKN95434.1"/>
    </source>
</evidence>
<comment type="similarity">
    <text evidence="2">Belongs to the GSP C family.</text>
</comment>
<evidence type="ECO:0000256" key="4">
    <source>
        <dbReference type="ARBA" id="ARBA00022475"/>
    </source>
</evidence>
<evidence type="ECO:0000256" key="1">
    <source>
        <dbReference type="ARBA" id="ARBA00004533"/>
    </source>
</evidence>
<comment type="caution">
    <text evidence="13">The sequence shown here is derived from an EMBL/GenBank/DDBJ whole genome shotgun (WGS) entry which is preliminary data.</text>
</comment>
<evidence type="ECO:0000256" key="6">
    <source>
        <dbReference type="ARBA" id="ARBA00022692"/>
    </source>
</evidence>
<protein>
    <recommendedName>
        <fullName evidence="14">PDZ domain-containing protein</fullName>
    </recommendedName>
</protein>